<dbReference type="AlphaFoldDB" id="A0A0R2G3C4"/>
<organism evidence="2 3">
    <name type="scientific">Lactobacillus selangorensis</name>
    <dbReference type="NCBI Taxonomy" id="81857"/>
    <lineage>
        <taxon>Bacteria</taxon>
        <taxon>Bacillati</taxon>
        <taxon>Bacillota</taxon>
        <taxon>Bacilli</taxon>
        <taxon>Lactobacillales</taxon>
        <taxon>Lactobacillaceae</taxon>
        <taxon>Lactobacillus</taxon>
    </lineage>
</organism>
<name>A0A0R2G3C4_9LACO</name>
<evidence type="ECO:0008006" key="5">
    <source>
        <dbReference type="Google" id="ProtNLM"/>
    </source>
</evidence>
<sequence>MLVKYKNDYQKIAMGFLSYLPDLKEISHLQAELKLYQDDETHCLYLWKDDQNNFTGIVGVEEGNDFVLVRHLSFSPSERSETALNQVLDALQAAYPDKKIMGSLETTPLITRWEKARRSPEE</sequence>
<evidence type="ECO:0000313" key="3">
    <source>
        <dbReference type="Proteomes" id="UP000051645"/>
    </source>
</evidence>
<dbReference type="OrthoDB" id="2189687at2"/>
<protein>
    <recommendedName>
        <fullName evidence="5">RibT protein</fullName>
    </recommendedName>
</protein>
<keyword evidence="3" id="KW-1185">Reference proteome</keyword>
<accession>A0A0R2G3C4</accession>
<dbReference type="PATRIC" id="fig|81857.3.peg.322"/>
<reference evidence="3 4" key="1">
    <citation type="journal article" date="2015" name="Genome Announc.">
        <title>Expanding the biotechnology potential of lactobacilli through comparative genomics of 213 strains and associated genera.</title>
        <authorList>
            <person name="Sun Z."/>
            <person name="Harris H.M."/>
            <person name="McCann A."/>
            <person name="Guo C."/>
            <person name="Argimon S."/>
            <person name="Zhang W."/>
            <person name="Yang X."/>
            <person name="Jeffery I.B."/>
            <person name="Cooney J.C."/>
            <person name="Kagawa T.F."/>
            <person name="Liu W."/>
            <person name="Song Y."/>
            <person name="Salvetti E."/>
            <person name="Wrobel A."/>
            <person name="Rasinkangas P."/>
            <person name="Parkhill J."/>
            <person name="Rea M.C."/>
            <person name="O'Sullivan O."/>
            <person name="Ritari J."/>
            <person name="Douillard F.P."/>
            <person name="Paul Ross R."/>
            <person name="Yang R."/>
            <person name="Briner A.E."/>
            <person name="Felis G.E."/>
            <person name="de Vos W.M."/>
            <person name="Barrangou R."/>
            <person name="Klaenhammer T.R."/>
            <person name="Caufield P.W."/>
            <person name="Cui Y."/>
            <person name="Zhang H."/>
            <person name="O'Toole P.W."/>
        </authorList>
    </citation>
    <scope>NUCLEOTIDE SEQUENCE [LARGE SCALE GENOMIC DNA]</scope>
    <source>
        <strain evidence="1 4">ATCC BAA-66</strain>
        <strain evidence="2 3">DSM 13344</strain>
    </source>
</reference>
<evidence type="ECO:0000313" key="2">
    <source>
        <dbReference type="EMBL" id="KRN34038.1"/>
    </source>
</evidence>
<dbReference type="EMBL" id="JQAT01000001">
    <property type="protein sequence ID" value="KRN29433.1"/>
    <property type="molecule type" value="Genomic_DNA"/>
</dbReference>
<dbReference type="Proteomes" id="UP000051645">
    <property type="component" value="Unassembled WGS sequence"/>
</dbReference>
<evidence type="ECO:0000313" key="1">
    <source>
        <dbReference type="EMBL" id="KRN29433.1"/>
    </source>
</evidence>
<dbReference type="STRING" id="81857.IV38_GL000317"/>
<dbReference type="Proteomes" id="UP000051751">
    <property type="component" value="Unassembled WGS sequence"/>
</dbReference>
<dbReference type="Gene3D" id="3.40.630.30">
    <property type="match status" value="1"/>
</dbReference>
<comment type="caution">
    <text evidence="2">The sequence shown here is derived from an EMBL/GenBank/DDBJ whole genome shotgun (WGS) entry which is preliminary data.</text>
</comment>
<gene>
    <name evidence="1" type="ORF">IV38_GL000317</name>
    <name evidence="2" type="ORF">IV40_GL000351</name>
</gene>
<evidence type="ECO:0000313" key="4">
    <source>
        <dbReference type="Proteomes" id="UP000051751"/>
    </source>
</evidence>
<dbReference type="EMBL" id="JQAZ01000001">
    <property type="protein sequence ID" value="KRN34038.1"/>
    <property type="molecule type" value="Genomic_DNA"/>
</dbReference>
<proteinExistence type="predicted"/>
<dbReference type="RefSeq" id="WP_057768641.1">
    <property type="nucleotide sequence ID" value="NZ_JQAT01000001.1"/>
</dbReference>